<evidence type="ECO:0000256" key="1">
    <source>
        <dbReference type="SAM" id="MobiDB-lite"/>
    </source>
</evidence>
<comment type="caution">
    <text evidence="3">The sequence shown here is derived from an EMBL/GenBank/DDBJ whole genome shotgun (WGS) entry which is preliminary data.</text>
</comment>
<protein>
    <recommendedName>
        <fullName evidence="2">ELMO domain-containing protein</fullName>
    </recommendedName>
</protein>
<gene>
    <name evidence="3" type="ORF">BSTOLATCC_MIC12846</name>
</gene>
<organism evidence="3 4">
    <name type="scientific">Blepharisma stoltei</name>
    <dbReference type="NCBI Taxonomy" id="1481888"/>
    <lineage>
        <taxon>Eukaryota</taxon>
        <taxon>Sar</taxon>
        <taxon>Alveolata</taxon>
        <taxon>Ciliophora</taxon>
        <taxon>Postciliodesmatophora</taxon>
        <taxon>Heterotrichea</taxon>
        <taxon>Heterotrichida</taxon>
        <taxon>Blepharismidae</taxon>
        <taxon>Blepharisma</taxon>
    </lineage>
</organism>
<dbReference type="Pfam" id="PF04727">
    <property type="entry name" value="ELMO_CED12"/>
    <property type="match status" value="1"/>
</dbReference>
<accession>A0AAU9IZX0</accession>
<sequence length="405" mass="46636">MDSELTITSFSSTYVKEEDIPSGEQTLASIAKPEPVPSDDIIPNSKISKRGRSLSLSNIGSMVKNINFRVFNRSKTDKNSDPSQKEWEGKHKGSARVRSMSVSDISYERKKIKTLKSKPIKDDIELIHFKEDKKQKIFDIEILDPEAVQQSMRLHKTNEVTIEHAIAKIEEVKINEEASAERIKIFDFIVNIFKSKTPLDSTHVLGEKKILKFAEIEFDDKNYFHRSLIMTVWKNLMSTTKDCSIIGEHWKQLGFTGNSPGEDLLSVGPFGLVCIIFLLQKFPVLAKDIFTYSQSPIHYFPFAKISIQLSEKSLKYLKEGILNKIINKNKYIFATVLEFYCGAFMVWLNNYRNKKWVGDYEPEFIYERTHGVTEAFIKQNPGETVKMAQVLYKNSKYASFLNTYE</sequence>
<evidence type="ECO:0000313" key="4">
    <source>
        <dbReference type="Proteomes" id="UP001162131"/>
    </source>
</evidence>
<dbReference type="PROSITE" id="PS51335">
    <property type="entry name" value="ELMO"/>
    <property type="match status" value="1"/>
</dbReference>
<dbReference type="EMBL" id="CAJZBQ010000013">
    <property type="protein sequence ID" value="CAG9315071.1"/>
    <property type="molecule type" value="Genomic_DNA"/>
</dbReference>
<dbReference type="InterPro" id="IPR006816">
    <property type="entry name" value="ELMO_dom"/>
</dbReference>
<dbReference type="PANTHER" id="PTHR12771:SF2">
    <property type="entry name" value="ELMO DOMAIN-CONTAINING PROTEIN 3"/>
    <property type="match status" value="1"/>
</dbReference>
<reference evidence="3" key="1">
    <citation type="submission" date="2021-09" db="EMBL/GenBank/DDBJ databases">
        <authorList>
            <consortium name="AG Swart"/>
            <person name="Singh M."/>
            <person name="Singh A."/>
            <person name="Seah K."/>
            <person name="Emmerich C."/>
        </authorList>
    </citation>
    <scope>NUCLEOTIDE SEQUENCE</scope>
    <source>
        <strain evidence="3">ATCC30299</strain>
    </source>
</reference>
<feature type="compositionally biased region" description="Basic and acidic residues" evidence="1">
    <location>
        <begin position="74"/>
        <end position="91"/>
    </location>
</feature>
<feature type="region of interest" description="Disordered" evidence="1">
    <location>
        <begin position="73"/>
        <end position="94"/>
    </location>
</feature>
<name>A0AAU9IZX0_9CILI</name>
<feature type="domain" description="ELMO" evidence="2">
    <location>
        <begin position="224"/>
        <end position="377"/>
    </location>
</feature>
<dbReference type="AlphaFoldDB" id="A0AAU9IZX0"/>
<evidence type="ECO:0000259" key="2">
    <source>
        <dbReference type="PROSITE" id="PS51335"/>
    </source>
</evidence>
<evidence type="ECO:0000313" key="3">
    <source>
        <dbReference type="EMBL" id="CAG9315071.1"/>
    </source>
</evidence>
<proteinExistence type="predicted"/>
<dbReference type="PANTHER" id="PTHR12771">
    <property type="entry name" value="ENGULFMENT AND CELL MOTILITY"/>
    <property type="match status" value="1"/>
</dbReference>
<dbReference type="InterPro" id="IPR050868">
    <property type="entry name" value="ELMO_domain-containing"/>
</dbReference>
<keyword evidence="4" id="KW-1185">Reference proteome</keyword>
<dbReference type="Proteomes" id="UP001162131">
    <property type="component" value="Unassembled WGS sequence"/>
</dbReference>